<dbReference type="EMBL" id="CP034235">
    <property type="protein sequence ID" value="QGQ98141.1"/>
    <property type="molecule type" value="Genomic_DNA"/>
</dbReference>
<evidence type="ECO:0000313" key="2">
    <source>
        <dbReference type="Proteomes" id="UP000426246"/>
    </source>
</evidence>
<sequence>MQKNGPAYYAAKAECQLSESCAELLLNIEDAYPSEAGVVFWQRTCRLNRGADASIQIIDDYVLDSEASASVSFSLMTLCEPLNIAPGMFELEYAMGKRVTVSYDSEQLLINFERIELTESRLRKNWGDTVYRVLLTTIRSEQIGTRKLLIKQSFIEEMSG</sequence>
<gene>
    <name evidence="1" type="ORF">EHS13_26260</name>
</gene>
<keyword evidence="2" id="KW-1185">Reference proteome</keyword>
<name>A0A6B8RP55_9BACL</name>
<dbReference type="RefSeq" id="WP_155703240.1">
    <property type="nucleotide sequence ID" value="NZ_CP034235.1"/>
</dbReference>
<proteinExistence type="predicted"/>
<dbReference type="KEGG" id="ppsc:EHS13_26260"/>
<accession>A0A6B8RP55</accession>
<dbReference type="Proteomes" id="UP000426246">
    <property type="component" value="Chromosome"/>
</dbReference>
<dbReference type="AlphaFoldDB" id="A0A6B8RP55"/>
<reference evidence="2" key="1">
    <citation type="submission" date="2018-11" db="EMBL/GenBank/DDBJ databases">
        <title>Complete genome sequence of Paenibacillus sp. ML311-T8.</title>
        <authorList>
            <person name="Nam Y.-D."/>
            <person name="Kang J."/>
            <person name="Chung W.-H."/>
            <person name="Park Y.S."/>
        </authorList>
    </citation>
    <scope>NUCLEOTIDE SEQUENCE [LARGE SCALE GENOMIC DNA]</scope>
    <source>
        <strain evidence="2">ML311-T8</strain>
    </source>
</reference>
<organism evidence="1 2">
    <name type="scientific">Paenibacillus psychroresistens</name>
    <dbReference type="NCBI Taxonomy" id="1778678"/>
    <lineage>
        <taxon>Bacteria</taxon>
        <taxon>Bacillati</taxon>
        <taxon>Bacillota</taxon>
        <taxon>Bacilli</taxon>
        <taxon>Bacillales</taxon>
        <taxon>Paenibacillaceae</taxon>
        <taxon>Paenibacillus</taxon>
    </lineage>
</organism>
<evidence type="ECO:0000313" key="1">
    <source>
        <dbReference type="EMBL" id="QGQ98141.1"/>
    </source>
</evidence>
<protein>
    <submittedName>
        <fullName evidence="1">Uncharacterized protein</fullName>
    </submittedName>
</protein>